<name>A1ZQY1_MICM2</name>
<protein>
    <submittedName>
        <fullName evidence="2">FG-GAP repeat domain protein</fullName>
    </submittedName>
</protein>
<accession>A1ZQY1</accession>
<dbReference type="Gene3D" id="2.130.10.130">
    <property type="entry name" value="Integrin alpha, N-terminal"/>
    <property type="match status" value="2"/>
</dbReference>
<dbReference type="InterPro" id="IPR028994">
    <property type="entry name" value="Integrin_alpha_N"/>
</dbReference>
<evidence type="ECO:0000256" key="1">
    <source>
        <dbReference type="ARBA" id="ARBA00022729"/>
    </source>
</evidence>
<keyword evidence="1" id="KW-0732">Signal</keyword>
<dbReference type="OrthoDB" id="9816120at2"/>
<keyword evidence="3" id="KW-1185">Reference proteome</keyword>
<dbReference type="InterPro" id="IPR013517">
    <property type="entry name" value="FG-GAP"/>
</dbReference>
<evidence type="ECO:0000313" key="2">
    <source>
        <dbReference type="EMBL" id="EAY27286.1"/>
    </source>
</evidence>
<comment type="caution">
    <text evidence="2">The sequence shown here is derived from an EMBL/GenBank/DDBJ whole genome shotgun (WGS) entry which is preliminary data.</text>
</comment>
<proteinExistence type="predicted"/>
<dbReference type="AlphaFoldDB" id="A1ZQY1"/>
<dbReference type="PANTHER" id="PTHR46580">
    <property type="entry name" value="SENSOR KINASE-RELATED"/>
    <property type="match status" value="1"/>
</dbReference>
<reference evidence="2 3" key="1">
    <citation type="submission" date="2007-01" db="EMBL/GenBank/DDBJ databases">
        <authorList>
            <person name="Haygood M."/>
            <person name="Podell S."/>
            <person name="Anderson C."/>
            <person name="Hopkinson B."/>
            <person name="Roe K."/>
            <person name="Barbeau K."/>
            <person name="Gaasterland T."/>
            <person name="Ferriera S."/>
            <person name="Johnson J."/>
            <person name="Kravitz S."/>
            <person name="Beeson K."/>
            <person name="Sutton G."/>
            <person name="Rogers Y.-H."/>
            <person name="Friedman R."/>
            <person name="Frazier M."/>
            <person name="Venter J.C."/>
        </authorList>
    </citation>
    <scope>NUCLEOTIDE SEQUENCE [LARGE SCALE GENOMIC DNA]</scope>
    <source>
        <strain evidence="2 3">ATCC 23134</strain>
    </source>
</reference>
<dbReference type="eggNOG" id="COG3391">
    <property type="taxonomic scope" value="Bacteria"/>
</dbReference>
<organism evidence="2 3">
    <name type="scientific">Microscilla marina ATCC 23134</name>
    <dbReference type="NCBI Taxonomy" id="313606"/>
    <lineage>
        <taxon>Bacteria</taxon>
        <taxon>Pseudomonadati</taxon>
        <taxon>Bacteroidota</taxon>
        <taxon>Cytophagia</taxon>
        <taxon>Cytophagales</taxon>
        <taxon>Microscillaceae</taxon>
        <taxon>Microscilla</taxon>
    </lineage>
</organism>
<dbReference type="Proteomes" id="UP000004095">
    <property type="component" value="Unassembled WGS sequence"/>
</dbReference>
<dbReference type="EMBL" id="AAWS01000025">
    <property type="protein sequence ID" value="EAY27286.1"/>
    <property type="molecule type" value="Genomic_DNA"/>
</dbReference>
<evidence type="ECO:0000313" key="3">
    <source>
        <dbReference type="Proteomes" id="UP000004095"/>
    </source>
</evidence>
<dbReference type="SUPFAM" id="SSF69318">
    <property type="entry name" value="Integrin alpha N-terminal domain"/>
    <property type="match status" value="1"/>
</dbReference>
<dbReference type="PANTHER" id="PTHR46580:SF4">
    <property type="entry name" value="ATP_GTP-BINDING PROTEIN"/>
    <property type="match status" value="1"/>
</dbReference>
<dbReference type="RefSeq" id="WP_002699981.1">
    <property type="nucleotide sequence ID" value="NZ_AAWS01000025.1"/>
</dbReference>
<gene>
    <name evidence="2" type="ORF">M23134_06596</name>
</gene>
<sequence length="911" mass="102365">MKTLGTIFIIVIFWSLAGFSQSIAWQGFAPPQYYPFNICSPIANIPQANCPNRILTKDLDGDGDLDVILDAQLHQHQSSQGPKLAKASVFMNQGKGIFGKEIIFEKPDQFAFISDVADLNQDGRPDMVVHHFWKNGFWLYKGKVPQVSVKFAFEPPQFFATGSHGGETFFLDYDQDGNIDIASFSSGALEPLALHLFKGKGDGSFELPKKIQSTVGNISTYYQVLQADLNNDGLPDFLVTDKLAQVSFLQTSAGQFKATWRRSPFKMPYPVLCKTSAEGSTQAYVATRQQLKVLAADSLGNFKRVVQQSKLSVPIKQQNERFAVADLNHDGTADVLGVQLRKKGFDQLFFALRNQAGQFYQPHYLPMLGKVDAKKFGYAIADLNGDGWQDVLAIVRGIDELAVWLNKGPQAQGNKPLNQPALDKPRGKQQVLRKSAQANTYKYYQKKVLLDISARPNTYNRSLFLYDQKMIPHRFFVDGKIYNLEIALHKKLNRAIVVAGASRLKIYLKNVPDSVLNEAHRDWGNAIENMTLVYDQDPAKSLNTNFLPYTKHPNALIDFHLDHTFRFDPTEGKNLLMAVEYIQTKPTANGADFQVFHNKGERQKAYHYYVRGNTDQMSDQLTEMDGLRPMFTFNNNFDLRLTKLKTDIGQDLKADYNNIDLTLQNIRIREADFAQHPLKIYLKSVGSSAIAIQPIEIKKGKLGFFRDTTISFFIPAIKQGGAYQLRAYVASVDNFLANDTILSQVVVNKVPLPCQMKLDQVHPPGAQRLGWISKGTALSSLRQQRRYGIRSLVFLLQANNRNAYVKSPVFKVRSLADTLYFKAFATAPNAGKYRAMDTDDVLEVRVSLDGGKTYQTIAAYNHQNIKATAPVMRKIPLKNYVGKSISVAFYGVGGVRYGKYELHLSEVRVGE</sequence>
<dbReference type="Pfam" id="PF13517">
    <property type="entry name" value="FG-GAP_3"/>
    <property type="match status" value="2"/>
</dbReference>